<dbReference type="PANTHER" id="PTHR48047">
    <property type="entry name" value="GLYCOSYLTRANSFERASE"/>
    <property type="match status" value="1"/>
</dbReference>
<dbReference type="AlphaFoldDB" id="A0AAE1VWA3"/>
<evidence type="ECO:0000313" key="4">
    <source>
        <dbReference type="EMBL" id="KAK4376554.1"/>
    </source>
</evidence>
<dbReference type="EMBL" id="JAVYJV010000002">
    <property type="protein sequence ID" value="KAK4376554.1"/>
    <property type="molecule type" value="Genomic_DNA"/>
</dbReference>
<feature type="transmembrane region" description="Helical" evidence="3">
    <location>
        <begin position="58"/>
        <end position="80"/>
    </location>
</feature>
<dbReference type="Proteomes" id="UP001291623">
    <property type="component" value="Unassembled WGS sequence"/>
</dbReference>
<dbReference type="GO" id="GO:0035251">
    <property type="term" value="F:UDP-glucosyltransferase activity"/>
    <property type="evidence" value="ECO:0007669"/>
    <property type="project" value="TreeGrafter"/>
</dbReference>
<keyword evidence="3" id="KW-1133">Transmembrane helix</keyword>
<evidence type="ECO:0000313" key="5">
    <source>
        <dbReference type="Proteomes" id="UP001291623"/>
    </source>
</evidence>
<keyword evidence="3" id="KW-0812">Transmembrane</keyword>
<dbReference type="Gene3D" id="3.40.50.2000">
    <property type="entry name" value="Glycogen Phosphorylase B"/>
    <property type="match status" value="2"/>
</dbReference>
<dbReference type="SUPFAM" id="SSF53756">
    <property type="entry name" value="UDP-Glycosyltransferase/glycogen phosphorylase"/>
    <property type="match status" value="1"/>
</dbReference>
<comment type="caution">
    <text evidence="4">The sequence shown here is derived from an EMBL/GenBank/DDBJ whole genome shotgun (WGS) entry which is preliminary data.</text>
</comment>
<gene>
    <name evidence="4" type="ORF">RND71_002850</name>
</gene>
<evidence type="ECO:0000256" key="2">
    <source>
        <dbReference type="SAM" id="MobiDB-lite"/>
    </source>
</evidence>
<organism evidence="4 5">
    <name type="scientific">Anisodus tanguticus</name>
    <dbReference type="NCBI Taxonomy" id="243964"/>
    <lineage>
        <taxon>Eukaryota</taxon>
        <taxon>Viridiplantae</taxon>
        <taxon>Streptophyta</taxon>
        <taxon>Embryophyta</taxon>
        <taxon>Tracheophyta</taxon>
        <taxon>Spermatophyta</taxon>
        <taxon>Magnoliopsida</taxon>
        <taxon>eudicotyledons</taxon>
        <taxon>Gunneridae</taxon>
        <taxon>Pentapetalae</taxon>
        <taxon>asterids</taxon>
        <taxon>lamiids</taxon>
        <taxon>Solanales</taxon>
        <taxon>Solanaceae</taxon>
        <taxon>Solanoideae</taxon>
        <taxon>Hyoscyameae</taxon>
        <taxon>Anisodus</taxon>
    </lineage>
</organism>
<protein>
    <submittedName>
        <fullName evidence="4">Uncharacterized protein</fullName>
    </submittedName>
</protein>
<comment type="similarity">
    <text evidence="1">Belongs to the UDP-glycosyltransferase family.</text>
</comment>
<evidence type="ECO:0000256" key="1">
    <source>
        <dbReference type="ARBA" id="ARBA00009995"/>
    </source>
</evidence>
<accession>A0AAE1VWA3</accession>
<sequence>MVLRMLKDVGNSGNAPIIAGLSKLQGPILEWFKAQPNPPMAIVYDFFLGWTQDLAQEVGVPGIVFYTSGALLVSILVYIWRNFEAYRGLGLVEFNGLPKSPRFVRDHLPSVFQKFKEGDPTWEIVRNGFIATGKSFGSIFNTFEALESENLGFLKKEIGHERVHSFRPINLVGGPGRIGNSNVYDGVNERVFTRLDECADGSVLYVAFGSQKLLTKAQMEALTIGLEKSGVRFILVSKQLTAQQEEQGFGSVPEGLGKSLRKRPSNKGLGPISGDIGPSSHWRVFDSLRMEFCIGSDSGGSTNFGLAHGGGPVH</sequence>
<keyword evidence="5" id="KW-1185">Reference proteome</keyword>
<keyword evidence="3" id="KW-0472">Membrane</keyword>
<evidence type="ECO:0000256" key="3">
    <source>
        <dbReference type="SAM" id="Phobius"/>
    </source>
</evidence>
<name>A0AAE1VWA3_9SOLA</name>
<proteinExistence type="inferred from homology"/>
<feature type="region of interest" description="Disordered" evidence="2">
    <location>
        <begin position="246"/>
        <end position="273"/>
    </location>
</feature>
<reference evidence="4" key="1">
    <citation type="submission" date="2023-12" db="EMBL/GenBank/DDBJ databases">
        <title>Genome assembly of Anisodus tanguticus.</title>
        <authorList>
            <person name="Wang Y.-J."/>
        </authorList>
    </citation>
    <scope>NUCLEOTIDE SEQUENCE</scope>
    <source>
        <strain evidence="4">KB-2021</strain>
        <tissue evidence="4">Leaf</tissue>
    </source>
</reference>
<dbReference type="PANTHER" id="PTHR48047:SF28">
    <property type="entry name" value="F11M15.8 PROTEIN"/>
    <property type="match status" value="1"/>
</dbReference>